<sequence>MPLSEFPAPAEELTGDQLPEIRVPPPGPASRSLLGRLERVECPAFGTRRKTREETSGAEMAPIVLASGKGANLFDVDGNRYVDLVAGFGSLLLGHGATSVTRAIEAQSDRLIQALGDVYAADIKVALLERLASLHPGVSPRVLLCQSGSDAITAALKTVTLATGKPGVVAFEGAYHGLGYGPLAALGLRESYREPFHHQLNPHVSFAPYPVAEGDLDRSLGAVEKALAAGNVGAVLVEPILGRGGIIVPPERFLRDLCELAHRHGALVIADEIWTGLGRSGSMVRSTATGAAIDVLVFGKGLGGGLPIAACIAADEVMQAWAREGEVVHTSTHAGAPLACATAIATLDSLRFRQLVNKTREIGARTKEYLTAVLAGAPGVVEVRGEGLMLGVAFESGALALQTMRRMLEAGYVVITGGQKGEVITWTPPLTIAEEQLTAAANAMKASLA</sequence>
<dbReference type="CDD" id="cd00610">
    <property type="entry name" value="OAT_like"/>
    <property type="match status" value="1"/>
</dbReference>
<dbReference type="Gene3D" id="3.40.640.10">
    <property type="entry name" value="Type I PLP-dependent aspartate aminotransferase-like (Major domain)"/>
    <property type="match status" value="1"/>
</dbReference>
<feature type="region of interest" description="Disordered" evidence="6">
    <location>
        <begin position="1"/>
        <end position="30"/>
    </location>
</feature>
<evidence type="ECO:0000313" key="7">
    <source>
        <dbReference type="EMBL" id="TKD13258.1"/>
    </source>
</evidence>
<dbReference type="InterPro" id="IPR015422">
    <property type="entry name" value="PyrdxlP-dep_Trfase_small"/>
</dbReference>
<dbReference type="PANTHER" id="PTHR11986">
    <property type="entry name" value="AMINOTRANSFERASE CLASS III"/>
    <property type="match status" value="1"/>
</dbReference>
<dbReference type="Gene3D" id="3.90.1150.10">
    <property type="entry name" value="Aspartate Aminotransferase, domain 1"/>
    <property type="match status" value="1"/>
</dbReference>
<evidence type="ECO:0000256" key="1">
    <source>
        <dbReference type="ARBA" id="ARBA00001933"/>
    </source>
</evidence>
<dbReference type="SUPFAM" id="SSF53383">
    <property type="entry name" value="PLP-dependent transferases"/>
    <property type="match status" value="1"/>
</dbReference>
<dbReference type="InterPro" id="IPR015424">
    <property type="entry name" value="PyrdxlP-dep_Trfase"/>
</dbReference>
<evidence type="ECO:0000313" key="8">
    <source>
        <dbReference type="Proteomes" id="UP000309215"/>
    </source>
</evidence>
<evidence type="ECO:0000256" key="2">
    <source>
        <dbReference type="ARBA" id="ARBA00022576"/>
    </source>
</evidence>
<dbReference type="InterPro" id="IPR049704">
    <property type="entry name" value="Aminotrans_3_PPA_site"/>
</dbReference>
<keyword evidence="8" id="KW-1185">Reference proteome</keyword>
<dbReference type="Proteomes" id="UP000309215">
    <property type="component" value="Unassembled WGS sequence"/>
</dbReference>
<dbReference type="InterPro" id="IPR005814">
    <property type="entry name" value="Aminotrans_3"/>
</dbReference>
<reference evidence="7 8" key="1">
    <citation type="submission" date="2019-04" db="EMBL/GenBank/DDBJ databases">
        <authorList>
            <person name="Li Y."/>
            <person name="Wang J."/>
        </authorList>
    </citation>
    <scope>NUCLEOTIDE SEQUENCE [LARGE SCALE GENOMIC DNA]</scope>
    <source>
        <strain evidence="7 8">DSM 14668</strain>
    </source>
</reference>
<dbReference type="OrthoDB" id="9801834at2"/>
<dbReference type="GO" id="GO:0030170">
    <property type="term" value="F:pyridoxal phosphate binding"/>
    <property type="evidence" value="ECO:0007669"/>
    <property type="project" value="InterPro"/>
</dbReference>
<protein>
    <submittedName>
        <fullName evidence="7">Aspartate aminotransferase family protein</fullName>
    </submittedName>
</protein>
<keyword evidence="3 7" id="KW-0808">Transferase</keyword>
<dbReference type="PANTHER" id="PTHR11986:SF79">
    <property type="entry name" value="ACETYLORNITHINE AMINOTRANSFERASE, MITOCHONDRIAL"/>
    <property type="match status" value="1"/>
</dbReference>
<dbReference type="InterPro" id="IPR050103">
    <property type="entry name" value="Class-III_PLP-dep_AT"/>
</dbReference>
<dbReference type="EMBL" id="SSMQ01000001">
    <property type="protein sequence ID" value="TKD13258.1"/>
    <property type="molecule type" value="Genomic_DNA"/>
</dbReference>
<dbReference type="RefSeq" id="WP_136927074.1">
    <property type="nucleotide sequence ID" value="NZ_SSMQ01000001.1"/>
</dbReference>
<dbReference type="GO" id="GO:0008483">
    <property type="term" value="F:transaminase activity"/>
    <property type="evidence" value="ECO:0007669"/>
    <property type="project" value="UniProtKB-KW"/>
</dbReference>
<dbReference type="PIRSF" id="PIRSF000521">
    <property type="entry name" value="Transaminase_4ab_Lys_Orn"/>
    <property type="match status" value="1"/>
</dbReference>
<evidence type="ECO:0000256" key="5">
    <source>
        <dbReference type="RuleBase" id="RU003560"/>
    </source>
</evidence>
<name>A0A4U1JML8_9BACT</name>
<dbReference type="PROSITE" id="PS00600">
    <property type="entry name" value="AA_TRANSFER_CLASS_3"/>
    <property type="match status" value="1"/>
</dbReference>
<evidence type="ECO:0000256" key="4">
    <source>
        <dbReference type="ARBA" id="ARBA00022898"/>
    </source>
</evidence>
<accession>A0A4U1JML8</accession>
<keyword evidence="2 7" id="KW-0032">Aminotransferase</keyword>
<comment type="similarity">
    <text evidence="5">Belongs to the class-III pyridoxal-phosphate-dependent aminotransferase family.</text>
</comment>
<evidence type="ECO:0000256" key="6">
    <source>
        <dbReference type="SAM" id="MobiDB-lite"/>
    </source>
</evidence>
<dbReference type="Pfam" id="PF00202">
    <property type="entry name" value="Aminotran_3"/>
    <property type="match status" value="1"/>
</dbReference>
<organism evidence="7 8">
    <name type="scientific">Polyangium fumosum</name>
    <dbReference type="NCBI Taxonomy" id="889272"/>
    <lineage>
        <taxon>Bacteria</taxon>
        <taxon>Pseudomonadati</taxon>
        <taxon>Myxococcota</taxon>
        <taxon>Polyangia</taxon>
        <taxon>Polyangiales</taxon>
        <taxon>Polyangiaceae</taxon>
        <taxon>Polyangium</taxon>
    </lineage>
</organism>
<dbReference type="InterPro" id="IPR015421">
    <property type="entry name" value="PyrdxlP-dep_Trfase_major"/>
</dbReference>
<proteinExistence type="inferred from homology"/>
<gene>
    <name evidence="7" type="ORF">E8A74_01530</name>
</gene>
<keyword evidence="4 5" id="KW-0663">Pyridoxal phosphate</keyword>
<evidence type="ECO:0000256" key="3">
    <source>
        <dbReference type="ARBA" id="ARBA00022679"/>
    </source>
</evidence>
<dbReference type="AlphaFoldDB" id="A0A4U1JML8"/>
<comment type="caution">
    <text evidence="7">The sequence shown here is derived from an EMBL/GenBank/DDBJ whole genome shotgun (WGS) entry which is preliminary data.</text>
</comment>
<dbReference type="GO" id="GO:0042802">
    <property type="term" value="F:identical protein binding"/>
    <property type="evidence" value="ECO:0007669"/>
    <property type="project" value="TreeGrafter"/>
</dbReference>
<comment type="cofactor">
    <cofactor evidence="1">
        <name>pyridoxal 5'-phosphate</name>
        <dbReference type="ChEBI" id="CHEBI:597326"/>
    </cofactor>
</comment>